<dbReference type="EMBL" id="KZ613745">
    <property type="protein sequence ID" value="PMD66283.1"/>
    <property type="molecule type" value="Genomic_DNA"/>
</dbReference>
<organism evidence="3 4">
    <name type="scientific">Hyaloscypha bicolor E</name>
    <dbReference type="NCBI Taxonomy" id="1095630"/>
    <lineage>
        <taxon>Eukaryota</taxon>
        <taxon>Fungi</taxon>
        <taxon>Dikarya</taxon>
        <taxon>Ascomycota</taxon>
        <taxon>Pezizomycotina</taxon>
        <taxon>Leotiomycetes</taxon>
        <taxon>Helotiales</taxon>
        <taxon>Hyaloscyphaceae</taxon>
        <taxon>Hyaloscypha</taxon>
        <taxon>Hyaloscypha bicolor</taxon>
    </lineage>
</organism>
<dbReference type="GeneID" id="36596118"/>
<reference evidence="3 4" key="1">
    <citation type="submission" date="2016-04" db="EMBL/GenBank/DDBJ databases">
        <title>A degradative enzymes factory behind the ericoid mycorrhizal symbiosis.</title>
        <authorList>
            <consortium name="DOE Joint Genome Institute"/>
            <person name="Martino E."/>
            <person name="Morin E."/>
            <person name="Grelet G."/>
            <person name="Kuo A."/>
            <person name="Kohler A."/>
            <person name="Daghino S."/>
            <person name="Barry K."/>
            <person name="Choi C."/>
            <person name="Cichocki N."/>
            <person name="Clum A."/>
            <person name="Copeland A."/>
            <person name="Hainaut M."/>
            <person name="Haridas S."/>
            <person name="Labutti K."/>
            <person name="Lindquist E."/>
            <person name="Lipzen A."/>
            <person name="Khouja H.-R."/>
            <person name="Murat C."/>
            <person name="Ohm R."/>
            <person name="Olson A."/>
            <person name="Spatafora J."/>
            <person name="Veneault-Fourrey C."/>
            <person name="Henrissat B."/>
            <person name="Grigoriev I."/>
            <person name="Martin F."/>
            <person name="Perotto S."/>
        </authorList>
    </citation>
    <scope>NUCLEOTIDE SEQUENCE [LARGE SCALE GENOMIC DNA]</scope>
    <source>
        <strain evidence="3 4">E</strain>
    </source>
</reference>
<feature type="region of interest" description="Disordered" evidence="1">
    <location>
        <begin position="43"/>
        <end position="68"/>
    </location>
</feature>
<dbReference type="PANTHER" id="PTHR38795">
    <property type="entry name" value="DUF6604 DOMAIN-CONTAINING PROTEIN"/>
    <property type="match status" value="1"/>
</dbReference>
<dbReference type="STRING" id="1095630.A0A2J6TTF0"/>
<dbReference type="RefSeq" id="XP_024743187.1">
    <property type="nucleotide sequence ID" value="XM_024888042.1"/>
</dbReference>
<dbReference type="OrthoDB" id="3640263at2759"/>
<dbReference type="InterPro" id="IPR046539">
    <property type="entry name" value="DUF6604"/>
</dbReference>
<sequence length="737" mass="83879">MAIDPFLFDTYKQYKAGTDKVTTWLANRAREMNTFDDLFPSEAASAKGKGSNKRAKGNNTKEGMDSTEEGVDVAGLGTLFEHLEVDEPLEWTSNNLPPKSTKTFDAYVLEPTDEDLSFAIFCLFKDLTDIRHYVRQTWTEYRERQIAFTTAAVTMNTAISTPRRLNEEFLSNFPRFGDHSEIIKHPHNGYHDPSHEKNDEDFATYTGLHLKISSKVLFCDLTYEMIAGFFMKGRIPFYQQEQVRGAGIRSTDDEEALCKCLSLFGLVNSQCEGNFYNDQLFQALHIAKKESAIYTWVVFAVQLSVDTRRVLGKELSRCFDETQEMRKRTPATLEQCLSLGQSNKVNEPHKTGTPLLQGIKKEIEHFLEKDFMQELVDEYLGVRSALYRWGSFYLVRNHPMLLGLLTQHFLTKVHEVGIALGGDQGAIITSIHLYNASQQSGQLSGGLEWTDLEKIIEWQDSSWIFVGDRPKLPGDCLVHYNLVMGVSATILSKDRHGKSTLRLRKKTKLPISQKKNRKLRHMSTYFDLMYAIKECAKPGEPRWVLTRAAGEPLAMLEMLVGKCLESNIEKAASSSNCGNKRSSICPKVHPLRMISIFKDRLKSEEEIFRFDLLALNQRCVEMLRKSQAFCVEQSSMDYPKNEYGGDGQLNNCFSHMIAGVSGVPRSQPTRFREACLIVKEVVEAEGGIEYEKAKTRRFVQADGGKIIIDKFETPYEDNVLVYDRDHFSRIIIADDSP</sequence>
<name>A0A2J6TTF0_9HELO</name>
<dbReference type="Pfam" id="PF20253">
    <property type="entry name" value="DUF6604"/>
    <property type="match status" value="1"/>
</dbReference>
<evidence type="ECO:0000259" key="2">
    <source>
        <dbReference type="Pfam" id="PF20253"/>
    </source>
</evidence>
<dbReference type="PANTHER" id="PTHR38795:SF1">
    <property type="entry name" value="DUF6604 DOMAIN-CONTAINING PROTEIN"/>
    <property type="match status" value="1"/>
</dbReference>
<proteinExistence type="predicted"/>
<evidence type="ECO:0000256" key="1">
    <source>
        <dbReference type="SAM" id="MobiDB-lite"/>
    </source>
</evidence>
<protein>
    <recommendedName>
        <fullName evidence="2">DUF6604 domain-containing protein</fullName>
    </recommendedName>
</protein>
<keyword evidence="4" id="KW-1185">Reference proteome</keyword>
<evidence type="ECO:0000313" key="3">
    <source>
        <dbReference type="EMBL" id="PMD66283.1"/>
    </source>
</evidence>
<dbReference type="InParanoid" id="A0A2J6TTF0"/>
<evidence type="ECO:0000313" key="4">
    <source>
        <dbReference type="Proteomes" id="UP000235371"/>
    </source>
</evidence>
<dbReference type="Proteomes" id="UP000235371">
    <property type="component" value="Unassembled WGS sequence"/>
</dbReference>
<dbReference type="AlphaFoldDB" id="A0A2J6TTF0"/>
<feature type="domain" description="DUF6604" evidence="2">
    <location>
        <begin position="74"/>
        <end position="170"/>
    </location>
</feature>
<accession>A0A2J6TTF0</accession>
<gene>
    <name evidence="3" type="ORF">K444DRAFT_702038</name>
</gene>